<organism evidence="2 3">
    <name type="scientific">Acidovorax bellezanensis</name>
    <dbReference type="NCBI Taxonomy" id="2976702"/>
    <lineage>
        <taxon>Bacteria</taxon>
        <taxon>Pseudomonadati</taxon>
        <taxon>Pseudomonadota</taxon>
        <taxon>Betaproteobacteria</taxon>
        <taxon>Burkholderiales</taxon>
        <taxon>Comamonadaceae</taxon>
        <taxon>Acidovorax</taxon>
    </lineage>
</organism>
<evidence type="ECO:0000313" key="3">
    <source>
        <dbReference type="Proteomes" id="UP001525968"/>
    </source>
</evidence>
<accession>A0ABT2PL05</accession>
<evidence type="ECO:0000313" key="2">
    <source>
        <dbReference type="EMBL" id="MCT9809957.1"/>
    </source>
</evidence>
<reference evidence="2 3" key="1">
    <citation type="submission" date="2022-09" db="EMBL/GenBank/DDBJ databases">
        <title>Draft genome of isolate Be4.</title>
        <authorList>
            <person name="Sanchez-Castro I."/>
            <person name="Martinez-Rodriguez P."/>
            <person name="Descostes M."/>
            <person name="Merroun M."/>
        </authorList>
    </citation>
    <scope>NUCLEOTIDE SEQUENCE [LARGE SCALE GENOMIC DNA]</scope>
    <source>
        <strain evidence="2 3">Be4</strain>
    </source>
</reference>
<keyword evidence="3" id="KW-1185">Reference proteome</keyword>
<gene>
    <name evidence="2" type="ORF">N0K08_04880</name>
</gene>
<comment type="caution">
    <text evidence="2">The sequence shown here is derived from an EMBL/GenBank/DDBJ whole genome shotgun (WGS) entry which is preliminary data.</text>
</comment>
<protein>
    <submittedName>
        <fullName evidence="2">Uncharacterized protein</fullName>
    </submittedName>
</protein>
<name>A0ABT2PL05_9BURK</name>
<dbReference type="EMBL" id="JAODYH010000003">
    <property type="protein sequence ID" value="MCT9809957.1"/>
    <property type="molecule type" value="Genomic_DNA"/>
</dbReference>
<feature type="compositionally biased region" description="Pro residues" evidence="1">
    <location>
        <begin position="54"/>
        <end position="65"/>
    </location>
</feature>
<evidence type="ECO:0000256" key="1">
    <source>
        <dbReference type="SAM" id="MobiDB-lite"/>
    </source>
</evidence>
<feature type="region of interest" description="Disordered" evidence="1">
    <location>
        <begin position="44"/>
        <end position="65"/>
    </location>
</feature>
<proteinExistence type="predicted"/>
<sequence>MKFYIALRQGLSWEKCNQYKTIAPVIVALAFAVDEFFAKHAEKLRQRSTRGQPHPWPAPQNFPLQ</sequence>
<dbReference type="RefSeq" id="WP_261498938.1">
    <property type="nucleotide sequence ID" value="NZ_JAODYH010000003.1"/>
</dbReference>
<dbReference type="Proteomes" id="UP001525968">
    <property type="component" value="Unassembled WGS sequence"/>
</dbReference>